<feature type="binding site" evidence="8">
    <location>
        <begin position="99"/>
        <end position="106"/>
    </location>
    <ligand>
        <name>ATP</name>
        <dbReference type="ChEBI" id="CHEBI:30616"/>
    </ligand>
</feature>
<keyword evidence="3 8" id="KW-0067">ATP-binding</keyword>
<evidence type="ECO:0000256" key="1">
    <source>
        <dbReference type="ARBA" id="ARBA00022723"/>
    </source>
</evidence>
<comment type="similarity">
    <text evidence="8">Belongs to the Mrp/NBP35 ATP-binding proteins family.</text>
</comment>
<evidence type="ECO:0000313" key="10">
    <source>
        <dbReference type="EMBL" id="EMA56076.1"/>
    </source>
</evidence>
<sequence>MDAEVATERLRSVDDPRLGDDLVSLGLVNDIRVDADTVRISLALGAPYSPVETALADMVRDVFAETGYNLELSAALDRAGPVVDSESADVKNVIAIMSGKGGVGKSTVAANTAVTMARRGARVGLFDADFYGPNLPRMLGVKGVPVGVNDDALFPVRTRGVELMSMGLLTGDDGPVIWRGAMVTDVFTNLWHDISWGTLDYLIVDLPPGTGDTQLTMLQQVPVTGAVIVTTPQETALDDARRGLRLFEEHNTPVLGIVENMSGFLCPDCGNEHPIFDADGGQGLAAEFGLPLLGAIPLDPAIGALGDASDEGDDTDTSPHEAFDAVAANVMDELGEVLRRRHVDRRDESVV</sequence>
<dbReference type="InterPro" id="IPR027417">
    <property type="entry name" value="P-loop_NTPase"/>
</dbReference>
<dbReference type="GO" id="GO:0051539">
    <property type="term" value="F:4 iron, 4 sulfur cluster binding"/>
    <property type="evidence" value="ECO:0007669"/>
    <property type="project" value="TreeGrafter"/>
</dbReference>
<dbReference type="SUPFAM" id="SSF52540">
    <property type="entry name" value="P-loop containing nucleoside triphosphate hydrolases"/>
    <property type="match status" value="1"/>
</dbReference>
<dbReference type="Gene3D" id="3.30.300.130">
    <property type="entry name" value="Fe-S cluster assembly (FSCA)"/>
    <property type="match status" value="1"/>
</dbReference>
<evidence type="ECO:0000256" key="8">
    <source>
        <dbReference type="HAMAP-Rule" id="MF_02040"/>
    </source>
</evidence>
<keyword evidence="4 8" id="KW-0408">Iron</keyword>
<reference evidence="10 11" key="1">
    <citation type="journal article" date="2014" name="PLoS Genet.">
        <title>Phylogenetically driven sequencing of extremely halophilic archaea reveals strategies for static and dynamic osmo-response.</title>
        <authorList>
            <person name="Becker E.A."/>
            <person name="Seitzer P.M."/>
            <person name="Tritt A."/>
            <person name="Larsen D."/>
            <person name="Krusor M."/>
            <person name="Yao A.I."/>
            <person name="Wu D."/>
            <person name="Madern D."/>
            <person name="Eisen J.A."/>
            <person name="Darling A.E."/>
            <person name="Facciotti M.T."/>
        </authorList>
    </citation>
    <scope>NUCLEOTIDE SEQUENCE [LARGE SCALE GENOMIC DNA]</scope>
    <source>
        <strain evidence="10 11">JCM 13552</strain>
    </source>
</reference>
<dbReference type="InterPro" id="IPR044304">
    <property type="entry name" value="NUBPL-like"/>
</dbReference>
<comment type="subunit">
    <text evidence="8">Homodimer.</text>
</comment>
<evidence type="ECO:0000256" key="2">
    <source>
        <dbReference type="ARBA" id="ARBA00022741"/>
    </source>
</evidence>
<dbReference type="GO" id="GO:0140663">
    <property type="term" value="F:ATP-dependent FeS chaperone activity"/>
    <property type="evidence" value="ECO:0007669"/>
    <property type="project" value="InterPro"/>
</dbReference>
<dbReference type="PROSITE" id="PS01215">
    <property type="entry name" value="MRP"/>
    <property type="match status" value="1"/>
</dbReference>
<dbReference type="RefSeq" id="WP_007738003.1">
    <property type="nucleotide sequence ID" value="NZ_AOMF01000094.1"/>
</dbReference>
<keyword evidence="2 8" id="KW-0547">Nucleotide-binding</keyword>
<dbReference type="STRING" id="1227457.C451_04276"/>
<dbReference type="Proteomes" id="UP000011680">
    <property type="component" value="Unassembled WGS sequence"/>
</dbReference>
<dbReference type="AlphaFoldDB" id="M0NE20"/>
<dbReference type="InterPro" id="IPR034904">
    <property type="entry name" value="FSCA_dom_sf"/>
</dbReference>
<feature type="domain" description="MIP18 family-like" evidence="9">
    <location>
        <begin position="8"/>
        <end position="61"/>
    </location>
</feature>
<comment type="function">
    <text evidence="6 8">Binds and transfers iron-sulfur (Fe-S) clusters to target apoproteins. Can hydrolyze ATP.</text>
</comment>
<dbReference type="InterPro" id="IPR002744">
    <property type="entry name" value="MIP18-like"/>
</dbReference>
<keyword evidence="1 8" id="KW-0479">Metal-binding</keyword>
<dbReference type="GO" id="GO:0016887">
    <property type="term" value="F:ATP hydrolysis activity"/>
    <property type="evidence" value="ECO:0007669"/>
    <property type="project" value="UniProtKB-UniRule"/>
</dbReference>
<dbReference type="PANTHER" id="PTHR42961:SF2">
    <property type="entry name" value="IRON-SULFUR PROTEIN NUBPL"/>
    <property type="match status" value="1"/>
</dbReference>
<evidence type="ECO:0000256" key="6">
    <source>
        <dbReference type="ARBA" id="ARBA00058094"/>
    </source>
</evidence>
<dbReference type="GO" id="GO:0046872">
    <property type="term" value="F:metal ion binding"/>
    <property type="evidence" value="ECO:0007669"/>
    <property type="project" value="UniProtKB-KW"/>
</dbReference>
<keyword evidence="5 8" id="KW-0411">Iron-sulfur</keyword>
<organism evidence="10 11">
    <name type="scientific">Halococcus thailandensis JCM 13552</name>
    <dbReference type="NCBI Taxonomy" id="1227457"/>
    <lineage>
        <taxon>Archaea</taxon>
        <taxon>Methanobacteriati</taxon>
        <taxon>Methanobacteriota</taxon>
        <taxon>Stenosarchaea group</taxon>
        <taxon>Halobacteria</taxon>
        <taxon>Halobacteriales</taxon>
        <taxon>Halococcaceae</taxon>
        <taxon>Halococcus</taxon>
    </lineage>
</organism>
<proteinExistence type="inferred from homology"/>
<dbReference type="eggNOG" id="arCOG01846">
    <property type="taxonomic scope" value="Archaea"/>
</dbReference>
<keyword evidence="8" id="KW-0378">Hydrolase</keyword>
<evidence type="ECO:0000256" key="7">
    <source>
        <dbReference type="ARBA" id="ARBA00074706"/>
    </source>
</evidence>
<dbReference type="Pfam" id="PF10609">
    <property type="entry name" value="ParA"/>
    <property type="match status" value="1"/>
</dbReference>
<name>M0NE20_9EURY</name>
<dbReference type="OrthoDB" id="8297at2157"/>
<dbReference type="GO" id="GO:0016226">
    <property type="term" value="P:iron-sulfur cluster assembly"/>
    <property type="evidence" value="ECO:0007669"/>
    <property type="project" value="InterPro"/>
</dbReference>
<evidence type="ECO:0000313" key="11">
    <source>
        <dbReference type="Proteomes" id="UP000011680"/>
    </source>
</evidence>
<dbReference type="Pfam" id="PF01883">
    <property type="entry name" value="FeS_assembly_P"/>
    <property type="match status" value="1"/>
</dbReference>
<dbReference type="SUPFAM" id="SSF117916">
    <property type="entry name" value="Fe-S cluster assembly (FSCA) domain-like"/>
    <property type="match status" value="1"/>
</dbReference>
<evidence type="ECO:0000259" key="9">
    <source>
        <dbReference type="Pfam" id="PF01883"/>
    </source>
</evidence>
<protein>
    <recommendedName>
        <fullName evidence="7 8">Iron-sulfur cluster carrier protein</fullName>
    </recommendedName>
</protein>
<dbReference type="PATRIC" id="fig|1227457.3.peg.770"/>
<dbReference type="InterPro" id="IPR033756">
    <property type="entry name" value="YlxH/NBP35"/>
</dbReference>
<evidence type="ECO:0000256" key="3">
    <source>
        <dbReference type="ARBA" id="ARBA00022840"/>
    </source>
</evidence>
<evidence type="ECO:0000256" key="5">
    <source>
        <dbReference type="ARBA" id="ARBA00023014"/>
    </source>
</evidence>
<dbReference type="HAMAP" id="MF_02040">
    <property type="entry name" value="Mrp_NBP35"/>
    <property type="match status" value="1"/>
</dbReference>
<dbReference type="InterPro" id="IPR019591">
    <property type="entry name" value="Mrp/NBP35_ATP-bd"/>
</dbReference>
<dbReference type="InterPro" id="IPR000808">
    <property type="entry name" value="Mrp-like_CS"/>
</dbReference>
<dbReference type="PANTHER" id="PTHR42961">
    <property type="entry name" value="IRON-SULFUR PROTEIN NUBPL"/>
    <property type="match status" value="1"/>
</dbReference>
<dbReference type="FunFam" id="3.40.50.300:FF:001119">
    <property type="entry name" value="Iron-sulfur cluster carrier protein"/>
    <property type="match status" value="1"/>
</dbReference>
<dbReference type="EMBL" id="AOMF01000094">
    <property type="protein sequence ID" value="EMA56076.1"/>
    <property type="molecule type" value="Genomic_DNA"/>
</dbReference>
<evidence type="ECO:0000256" key="4">
    <source>
        <dbReference type="ARBA" id="ARBA00023004"/>
    </source>
</evidence>
<accession>M0NE20</accession>
<dbReference type="CDD" id="cd02037">
    <property type="entry name" value="Mrp_NBP35"/>
    <property type="match status" value="1"/>
</dbReference>
<dbReference type="GO" id="GO:0005524">
    <property type="term" value="F:ATP binding"/>
    <property type="evidence" value="ECO:0007669"/>
    <property type="project" value="UniProtKB-UniRule"/>
</dbReference>
<keyword evidence="11" id="KW-1185">Reference proteome</keyword>
<dbReference type="Gene3D" id="3.40.50.300">
    <property type="entry name" value="P-loop containing nucleotide triphosphate hydrolases"/>
    <property type="match status" value="1"/>
</dbReference>
<gene>
    <name evidence="10" type="ORF">C451_04276</name>
</gene>
<comment type="caution">
    <text evidence="10">The sequence shown here is derived from an EMBL/GenBank/DDBJ whole genome shotgun (WGS) entry which is preliminary data.</text>
</comment>